<comment type="caution">
    <text evidence="1">The sequence shown here is derived from an EMBL/GenBank/DDBJ whole genome shotgun (WGS) entry which is preliminary data.</text>
</comment>
<gene>
    <name evidence="1" type="ORF">CCACVL1_15822</name>
</gene>
<dbReference type="AlphaFoldDB" id="A0A1R3I0Y8"/>
<dbReference type="Proteomes" id="UP000188268">
    <property type="component" value="Unassembled WGS sequence"/>
</dbReference>
<organism evidence="1 2">
    <name type="scientific">Corchorus capsularis</name>
    <name type="common">Jute</name>
    <dbReference type="NCBI Taxonomy" id="210143"/>
    <lineage>
        <taxon>Eukaryota</taxon>
        <taxon>Viridiplantae</taxon>
        <taxon>Streptophyta</taxon>
        <taxon>Embryophyta</taxon>
        <taxon>Tracheophyta</taxon>
        <taxon>Spermatophyta</taxon>
        <taxon>Magnoliopsida</taxon>
        <taxon>eudicotyledons</taxon>
        <taxon>Gunneridae</taxon>
        <taxon>Pentapetalae</taxon>
        <taxon>rosids</taxon>
        <taxon>malvids</taxon>
        <taxon>Malvales</taxon>
        <taxon>Malvaceae</taxon>
        <taxon>Grewioideae</taxon>
        <taxon>Apeibeae</taxon>
        <taxon>Corchorus</taxon>
    </lineage>
</organism>
<dbReference type="EMBL" id="AWWV01010896">
    <property type="protein sequence ID" value="OMO76209.1"/>
    <property type="molecule type" value="Genomic_DNA"/>
</dbReference>
<keyword evidence="2" id="KW-1185">Reference proteome</keyword>
<dbReference type="Gramene" id="OMO76209">
    <property type="protein sequence ID" value="OMO76209"/>
    <property type="gene ID" value="CCACVL1_15822"/>
</dbReference>
<evidence type="ECO:0000313" key="1">
    <source>
        <dbReference type="EMBL" id="OMO76209.1"/>
    </source>
</evidence>
<reference evidence="1 2" key="1">
    <citation type="submission" date="2013-09" db="EMBL/GenBank/DDBJ databases">
        <title>Corchorus capsularis genome sequencing.</title>
        <authorList>
            <person name="Alam M."/>
            <person name="Haque M.S."/>
            <person name="Islam M.S."/>
            <person name="Emdad E.M."/>
            <person name="Islam M.M."/>
            <person name="Ahmed B."/>
            <person name="Halim A."/>
            <person name="Hossen Q.M.M."/>
            <person name="Hossain M.Z."/>
            <person name="Ahmed R."/>
            <person name="Khan M.M."/>
            <person name="Islam R."/>
            <person name="Rashid M.M."/>
            <person name="Khan S.A."/>
            <person name="Rahman M.S."/>
            <person name="Alam M."/>
        </authorList>
    </citation>
    <scope>NUCLEOTIDE SEQUENCE [LARGE SCALE GENOMIC DNA]</scope>
    <source>
        <strain evidence="2">cv. CVL-1</strain>
        <tissue evidence="1">Whole seedling</tissue>
    </source>
</reference>
<protein>
    <submittedName>
        <fullName evidence="1">Uncharacterized protein</fullName>
    </submittedName>
</protein>
<evidence type="ECO:0000313" key="2">
    <source>
        <dbReference type="Proteomes" id="UP000188268"/>
    </source>
</evidence>
<sequence>MANREGANQKRREAVASIFGMMLMSGRDMPAAD</sequence>
<proteinExistence type="predicted"/>
<accession>A0A1R3I0Y8</accession>
<name>A0A1R3I0Y8_COCAP</name>